<dbReference type="EMBL" id="DTIN01000039">
    <property type="protein sequence ID" value="HFX14170.1"/>
    <property type="molecule type" value="Genomic_DNA"/>
</dbReference>
<proteinExistence type="predicted"/>
<protein>
    <submittedName>
        <fullName evidence="2">Uncharacterized protein</fullName>
    </submittedName>
</protein>
<accession>A0A7C2H4U7</accession>
<gene>
    <name evidence="2" type="ORF">ENW00_08530</name>
</gene>
<organism evidence="2">
    <name type="scientific">Dictyoglomus thermophilum</name>
    <dbReference type="NCBI Taxonomy" id="14"/>
    <lineage>
        <taxon>Bacteria</taxon>
        <taxon>Pseudomonadati</taxon>
        <taxon>Dictyoglomota</taxon>
        <taxon>Dictyoglomia</taxon>
        <taxon>Dictyoglomales</taxon>
        <taxon>Dictyoglomaceae</taxon>
        <taxon>Dictyoglomus</taxon>
    </lineage>
</organism>
<evidence type="ECO:0000256" key="1">
    <source>
        <dbReference type="SAM" id="SignalP"/>
    </source>
</evidence>
<sequence length="339" mass="36959">MKKLVWLMILALLVVPAFAASAEFKIGILPSPGYLQAGNFTLVWAGKYSDLVDAWCGMGYGVWQGHTDWGNPGLWYAGGITLKKLGGIADLKLRWNEDISDIAGTYLVSKPLETYNSDPDSWSGIEVTLNTPVKVSVAVRSELSDSPRLVDRVVVRADGTFAPVTFWGLGYVDVLEDNTFTNTTYAVGAKATIPGLPVSVTPFFELASTSKKYVVGVSVTPMTGVTVAGRYYGDDTWRAYLTLSDLVPNTTISAAYYSTEYYYAYVSSTQKVGKLGDLTLWAGVQQDDPTWAFYAKLVTPLPGGVTNTLRVFQNYDDDAEVSWFSSTSFTVDTTIGISF</sequence>
<feature type="signal peptide" evidence="1">
    <location>
        <begin position="1"/>
        <end position="19"/>
    </location>
</feature>
<keyword evidence="1" id="KW-0732">Signal</keyword>
<feature type="chain" id="PRO_5030161787" evidence="1">
    <location>
        <begin position="20"/>
        <end position="339"/>
    </location>
</feature>
<reference evidence="2" key="1">
    <citation type="journal article" date="2020" name="mSystems">
        <title>Genome- and Community-Level Interaction Insights into Carbon Utilization and Element Cycling Functions of Hydrothermarchaeota in Hydrothermal Sediment.</title>
        <authorList>
            <person name="Zhou Z."/>
            <person name="Liu Y."/>
            <person name="Xu W."/>
            <person name="Pan J."/>
            <person name="Luo Z.H."/>
            <person name="Li M."/>
        </authorList>
    </citation>
    <scope>NUCLEOTIDE SEQUENCE [LARGE SCALE GENOMIC DNA]</scope>
    <source>
        <strain evidence="2">SpSt-81</strain>
    </source>
</reference>
<dbReference type="AlphaFoldDB" id="A0A7C2H4U7"/>
<evidence type="ECO:0000313" key="2">
    <source>
        <dbReference type="EMBL" id="HFX14170.1"/>
    </source>
</evidence>
<comment type="caution">
    <text evidence="2">The sequence shown here is derived from an EMBL/GenBank/DDBJ whole genome shotgun (WGS) entry which is preliminary data.</text>
</comment>
<name>A0A7C2H4U7_DICTH</name>